<dbReference type="InterPro" id="IPR000719">
    <property type="entry name" value="Prot_kinase_dom"/>
</dbReference>
<dbReference type="RefSeq" id="XP_060326087.1">
    <property type="nucleotide sequence ID" value="XM_060483808.1"/>
</dbReference>
<dbReference type="GeneID" id="85367356"/>
<dbReference type="GO" id="GO:0005524">
    <property type="term" value="F:ATP binding"/>
    <property type="evidence" value="ECO:0007669"/>
    <property type="project" value="UniProtKB-KW"/>
</dbReference>
<dbReference type="SUPFAM" id="SSF56112">
    <property type="entry name" value="Protein kinase-like (PK-like)"/>
    <property type="match status" value="1"/>
</dbReference>
<sequence length="140" mass="15781">MSGLPCSYKSTFLKTSLKLSRMHDCVPRCLLLRGFKKTGAYPFARGHFGDVWRGKITGMDVAVKQARIFTSDSDIEKVLRRIRREAIIWGQCDHPNVLPFYGIYRDSAPSSYCLVSPFMVQWTSPSISEQCLLLLIGTGS</sequence>
<dbReference type="PANTHER" id="PTHR44329">
    <property type="entry name" value="SERINE/THREONINE-PROTEIN KINASE TNNI3K-RELATED"/>
    <property type="match status" value="1"/>
</dbReference>
<dbReference type="GO" id="GO:0004674">
    <property type="term" value="F:protein serine/threonine kinase activity"/>
    <property type="evidence" value="ECO:0007669"/>
    <property type="project" value="TreeGrafter"/>
</dbReference>
<dbReference type="InterPro" id="IPR051681">
    <property type="entry name" value="Ser/Thr_Kinases-Pseudokinases"/>
</dbReference>
<accession>A0AA39JR39</accession>
<dbReference type="Pfam" id="PF07714">
    <property type="entry name" value="PK_Tyr_Ser-Thr"/>
    <property type="match status" value="1"/>
</dbReference>
<dbReference type="EMBL" id="JAUEPS010000044">
    <property type="protein sequence ID" value="KAK0447366.1"/>
    <property type="molecule type" value="Genomic_DNA"/>
</dbReference>
<evidence type="ECO:0000259" key="3">
    <source>
        <dbReference type="PROSITE" id="PS50011"/>
    </source>
</evidence>
<dbReference type="PROSITE" id="PS50011">
    <property type="entry name" value="PROTEIN_KINASE_DOM"/>
    <property type="match status" value="1"/>
</dbReference>
<dbReference type="AlphaFoldDB" id="A0AA39JR39"/>
<evidence type="ECO:0000313" key="5">
    <source>
        <dbReference type="Proteomes" id="UP001175211"/>
    </source>
</evidence>
<comment type="caution">
    <text evidence="4">The sequence shown here is derived from an EMBL/GenBank/DDBJ whole genome shotgun (WGS) entry which is preliminary data.</text>
</comment>
<protein>
    <recommendedName>
        <fullName evidence="3">Protein kinase domain-containing protein</fullName>
    </recommendedName>
</protein>
<dbReference type="Proteomes" id="UP001175211">
    <property type="component" value="Unassembled WGS sequence"/>
</dbReference>
<proteinExistence type="predicted"/>
<keyword evidence="5" id="KW-1185">Reference proteome</keyword>
<feature type="domain" description="Protein kinase" evidence="3">
    <location>
        <begin position="37"/>
        <end position="140"/>
    </location>
</feature>
<evidence type="ECO:0000256" key="1">
    <source>
        <dbReference type="ARBA" id="ARBA00022741"/>
    </source>
</evidence>
<organism evidence="4 5">
    <name type="scientific">Armillaria tabescens</name>
    <name type="common">Ringless honey mushroom</name>
    <name type="synonym">Agaricus tabescens</name>
    <dbReference type="NCBI Taxonomy" id="1929756"/>
    <lineage>
        <taxon>Eukaryota</taxon>
        <taxon>Fungi</taxon>
        <taxon>Dikarya</taxon>
        <taxon>Basidiomycota</taxon>
        <taxon>Agaricomycotina</taxon>
        <taxon>Agaricomycetes</taxon>
        <taxon>Agaricomycetidae</taxon>
        <taxon>Agaricales</taxon>
        <taxon>Marasmiineae</taxon>
        <taxon>Physalacriaceae</taxon>
        <taxon>Desarmillaria</taxon>
    </lineage>
</organism>
<evidence type="ECO:0000313" key="4">
    <source>
        <dbReference type="EMBL" id="KAK0447366.1"/>
    </source>
</evidence>
<dbReference type="Gene3D" id="3.30.200.20">
    <property type="entry name" value="Phosphorylase Kinase, domain 1"/>
    <property type="match status" value="1"/>
</dbReference>
<reference evidence="4" key="1">
    <citation type="submission" date="2023-06" db="EMBL/GenBank/DDBJ databases">
        <authorList>
            <consortium name="Lawrence Berkeley National Laboratory"/>
            <person name="Ahrendt S."/>
            <person name="Sahu N."/>
            <person name="Indic B."/>
            <person name="Wong-Bajracharya J."/>
            <person name="Merenyi Z."/>
            <person name="Ke H.-M."/>
            <person name="Monk M."/>
            <person name="Kocsube S."/>
            <person name="Drula E."/>
            <person name="Lipzen A."/>
            <person name="Balint B."/>
            <person name="Henrissat B."/>
            <person name="Andreopoulos B."/>
            <person name="Martin F.M."/>
            <person name="Harder C.B."/>
            <person name="Rigling D."/>
            <person name="Ford K.L."/>
            <person name="Foster G.D."/>
            <person name="Pangilinan J."/>
            <person name="Papanicolaou A."/>
            <person name="Barry K."/>
            <person name="LaButti K."/>
            <person name="Viragh M."/>
            <person name="Koriabine M."/>
            <person name="Yan M."/>
            <person name="Riley R."/>
            <person name="Champramary S."/>
            <person name="Plett K.L."/>
            <person name="Tsai I.J."/>
            <person name="Slot J."/>
            <person name="Sipos G."/>
            <person name="Plett J."/>
            <person name="Nagy L.G."/>
            <person name="Grigoriev I.V."/>
        </authorList>
    </citation>
    <scope>NUCLEOTIDE SEQUENCE</scope>
    <source>
        <strain evidence="4">CCBAS 213</strain>
    </source>
</reference>
<dbReference type="InterPro" id="IPR011009">
    <property type="entry name" value="Kinase-like_dom_sf"/>
</dbReference>
<dbReference type="InterPro" id="IPR001245">
    <property type="entry name" value="Ser-Thr/Tyr_kinase_cat_dom"/>
</dbReference>
<gene>
    <name evidence="4" type="ORF">EV420DRAFT_871033</name>
</gene>
<keyword evidence="1" id="KW-0547">Nucleotide-binding</keyword>
<evidence type="ECO:0000256" key="2">
    <source>
        <dbReference type="ARBA" id="ARBA00022840"/>
    </source>
</evidence>
<dbReference type="PANTHER" id="PTHR44329:SF298">
    <property type="entry name" value="MIXED LINEAGE KINASE DOMAIN-LIKE PROTEIN"/>
    <property type="match status" value="1"/>
</dbReference>
<name>A0AA39JR39_ARMTA</name>
<keyword evidence="2" id="KW-0067">ATP-binding</keyword>